<evidence type="ECO:0000313" key="1">
    <source>
        <dbReference type="EMBL" id="CAB0007265.1"/>
    </source>
</evidence>
<keyword evidence="2" id="KW-1185">Reference proteome</keyword>
<accession>A0A6H5GWL0</accession>
<name>A0A6H5GWL0_9HEMI</name>
<feature type="non-terminal residue" evidence="1">
    <location>
        <position position="1"/>
    </location>
</feature>
<organism evidence="1 2">
    <name type="scientific">Nesidiocoris tenuis</name>
    <dbReference type="NCBI Taxonomy" id="355587"/>
    <lineage>
        <taxon>Eukaryota</taxon>
        <taxon>Metazoa</taxon>
        <taxon>Ecdysozoa</taxon>
        <taxon>Arthropoda</taxon>
        <taxon>Hexapoda</taxon>
        <taxon>Insecta</taxon>
        <taxon>Pterygota</taxon>
        <taxon>Neoptera</taxon>
        <taxon>Paraneoptera</taxon>
        <taxon>Hemiptera</taxon>
        <taxon>Heteroptera</taxon>
        <taxon>Panheteroptera</taxon>
        <taxon>Cimicomorpha</taxon>
        <taxon>Miridae</taxon>
        <taxon>Dicyphina</taxon>
        <taxon>Nesidiocoris</taxon>
    </lineage>
</organism>
<protein>
    <submittedName>
        <fullName evidence="1">Uncharacterized protein</fullName>
    </submittedName>
</protein>
<dbReference type="Proteomes" id="UP000479000">
    <property type="component" value="Unassembled WGS sequence"/>
</dbReference>
<proteinExistence type="predicted"/>
<evidence type="ECO:0000313" key="2">
    <source>
        <dbReference type="Proteomes" id="UP000479000"/>
    </source>
</evidence>
<sequence>SQNMIKLCHNFTFQNMEVLCVIYAPLVFPSIFTELKWKNCNRAKFKNRTGASEKSFTCTITRNHFLNECLCPTNFGDVRARVTKPPQQLNTSDGALRRIVDSSSCCYSRHVMPVRPTALALSSFTRGLQKISLSSTG</sequence>
<dbReference type="AlphaFoldDB" id="A0A6H5GWL0"/>
<gene>
    <name evidence="1" type="ORF">NTEN_LOCUS12578</name>
</gene>
<reference evidence="1 2" key="1">
    <citation type="submission" date="2020-02" db="EMBL/GenBank/DDBJ databases">
        <authorList>
            <person name="Ferguson B K."/>
        </authorList>
    </citation>
    <scope>NUCLEOTIDE SEQUENCE [LARGE SCALE GENOMIC DNA]</scope>
</reference>
<dbReference type="EMBL" id="CADCXU010018919">
    <property type="protein sequence ID" value="CAB0007265.1"/>
    <property type="molecule type" value="Genomic_DNA"/>
</dbReference>